<comment type="caution">
    <text evidence="8">The sequence shown here is derived from an EMBL/GenBank/DDBJ whole genome shotgun (WGS) entry which is preliminary data.</text>
</comment>
<dbReference type="InterPro" id="IPR039425">
    <property type="entry name" value="RNA_pol_sigma-70-like"/>
</dbReference>
<dbReference type="NCBIfam" id="TIGR02937">
    <property type="entry name" value="sigma70-ECF"/>
    <property type="match status" value="1"/>
</dbReference>
<dbReference type="InterPro" id="IPR036388">
    <property type="entry name" value="WH-like_DNA-bd_sf"/>
</dbReference>
<dbReference type="PANTHER" id="PTHR43133:SF46">
    <property type="entry name" value="RNA POLYMERASE SIGMA-70 FACTOR ECF SUBFAMILY"/>
    <property type="match status" value="1"/>
</dbReference>
<feature type="domain" description="RNA polymerase sigma factor 70 region 4 type 2" evidence="7">
    <location>
        <begin position="123"/>
        <end position="173"/>
    </location>
</feature>
<dbReference type="OrthoDB" id="764811at2"/>
<dbReference type="EMBL" id="MTSE01000021">
    <property type="protein sequence ID" value="OUJ70550.1"/>
    <property type="molecule type" value="Genomic_DNA"/>
</dbReference>
<reference evidence="8 9" key="1">
    <citation type="submission" date="2017-01" db="EMBL/GenBank/DDBJ databases">
        <title>A new Hymenobacter.</title>
        <authorList>
            <person name="Liang Y."/>
            <person name="Feng F."/>
        </authorList>
    </citation>
    <scope>NUCLEOTIDE SEQUENCE [LARGE SCALE GENOMIC DNA]</scope>
    <source>
        <strain evidence="8">MIMBbqt21</strain>
    </source>
</reference>
<keyword evidence="5" id="KW-0812">Transmembrane</keyword>
<dbReference type="GO" id="GO:0006352">
    <property type="term" value="P:DNA-templated transcription initiation"/>
    <property type="evidence" value="ECO:0007669"/>
    <property type="project" value="InterPro"/>
</dbReference>
<dbReference type="Gene3D" id="1.10.10.10">
    <property type="entry name" value="Winged helix-like DNA-binding domain superfamily/Winged helix DNA-binding domain"/>
    <property type="match status" value="1"/>
</dbReference>
<dbReference type="PANTHER" id="PTHR43133">
    <property type="entry name" value="RNA POLYMERASE ECF-TYPE SIGMA FACTO"/>
    <property type="match status" value="1"/>
</dbReference>
<keyword evidence="5" id="KW-1133">Transmembrane helix</keyword>
<keyword evidence="2" id="KW-0805">Transcription regulation</keyword>
<dbReference type="InterPro" id="IPR014327">
    <property type="entry name" value="RNA_pol_sigma70_bacteroid"/>
</dbReference>
<dbReference type="GO" id="GO:0003677">
    <property type="term" value="F:DNA binding"/>
    <property type="evidence" value="ECO:0007669"/>
    <property type="project" value="InterPro"/>
</dbReference>
<evidence type="ECO:0000256" key="1">
    <source>
        <dbReference type="ARBA" id="ARBA00010641"/>
    </source>
</evidence>
<keyword evidence="5" id="KW-0472">Membrane</keyword>
<evidence type="ECO:0008006" key="10">
    <source>
        <dbReference type="Google" id="ProtNLM"/>
    </source>
</evidence>
<dbReference type="NCBIfam" id="TIGR02985">
    <property type="entry name" value="Sig70_bacteroi1"/>
    <property type="match status" value="1"/>
</dbReference>
<sequence>MKIVREFSESDCLRLIKQDDSQAFDALFRQYSSHVYRFAYGYLKSQSEAEDVVQQCFLKIWEKRQQLREDVPLKSYLFTTAHHTILNQLRHSHYQRIYQEHLLRVGNKVTGNEVEFSELENLYLAALTQLPPKRRQIFELSRQQGLSYPEIAQELNISVKTVEAQMTQALKFLRDYFQQHGTALIVLPLLFFLKK</sequence>
<comment type="similarity">
    <text evidence="1">Belongs to the sigma-70 factor family. ECF subfamily.</text>
</comment>
<accession>A0A243W7J6</accession>
<evidence type="ECO:0000256" key="5">
    <source>
        <dbReference type="SAM" id="Phobius"/>
    </source>
</evidence>
<dbReference type="SUPFAM" id="SSF88946">
    <property type="entry name" value="Sigma2 domain of RNA polymerase sigma factors"/>
    <property type="match status" value="1"/>
</dbReference>
<organism evidence="8 9">
    <name type="scientific">Hymenobacter crusticola</name>
    <dbReference type="NCBI Taxonomy" id="1770526"/>
    <lineage>
        <taxon>Bacteria</taxon>
        <taxon>Pseudomonadati</taxon>
        <taxon>Bacteroidota</taxon>
        <taxon>Cytophagia</taxon>
        <taxon>Cytophagales</taxon>
        <taxon>Hymenobacteraceae</taxon>
        <taxon>Hymenobacter</taxon>
    </lineage>
</organism>
<dbReference type="Pfam" id="PF04542">
    <property type="entry name" value="Sigma70_r2"/>
    <property type="match status" value="1"/>
</dbReference>
<dbReference type="InterPro" id="IPR013249">
    <property type="entry name" value="RNA_pol_sigma70_r4_t2"/>
</dbReference>
<dbReference type="CDD" id="cd06171">
    <property type="entry name" value="Sigma70_r4"/>
    <property type="match status" value="1"/>
</dbReference>
<name>A0A243W7J6_9BACT</name>
<gene>
    <name evidence="8" type="ORF">BXP70_23630</name>
</gene>
<feature type="transmembrane region" description="Helical" evidence="5">
    <location>
        <begin position="176"/>
        <end position="193"/>
    </location>
</feature>
<evidence type="ECO:0000259" key="6">
    <source>
        <dbReference type="Pfam" id="PF04542"/>
    </source>
</evidence>
<evidence type="ECO:0000313" key="9">
    <source>
        <dbReference type="Proteomes" id="UP000194873"/>
    </source>
</evidence>
<dbReference type="InterPro" id="IPR014284">
    <property type="entry name" value="RNA_pol_sigma-70_dom"/>
</dbReference>
<dbReference type="InterPro" id="IPR007627">
    <property type="entry name" value="RNA_pol_sigma70_r2"/>
</dbReference>
<protein>
    <recommendedName>
        <fullName evidence="10">RNA polymerase sigma-70 factor</fullName>
    </recommendedName>
</protein>
<dbReference type="GO" id="GO:0016987">
    <property type="term" value="F:sigma factor activity"/>
    <property type="evidence" value="ECO:0007669"/>
    <property type="project" value="UniProtKB-KW"/>
</dbReference>
<evidence type="ECO:0000259" key="7">
    <source>
        <dbReference type="Pfam" id="PF08281"/>
    </source>
</evidence>
<dbReference type="Gene3D" id="1.10.1740.10">
    <property type="match status" value="1"/>
</dbReference>
<dbReference type="InterPro" id="IPR013325">
    <property type="entry name" value="RNA_pol_sigma_r2"/>
</dbReference>
<proteinExistence type="inferred from homology"/>
<keyword evidence="4" id="KW-0804">Transcription</keyword>
<dbReference type="InterPro" id="IPR013324">
    <property type="entry name" value="RNA_pol_sigma_r3/r4-like"/>
</dbReference>
<evidence type="ECO:0000256" key="3">
    <source>
        <dbReference type="ARBA" id="ARBA00023082"/>
    </source>
</evidence>
<dbReference type="AlphaFoldDB" id="A0A243W7J6"/>
<keyword evidence="9" id="KW-1185">Reference proteome</keyword>
<feature type="domain" description="RNA polymerase sigma-70 region 2" evidence="6">
    <location>
        <begin position="27"/>
        <end position="91"/>
    </location>
</feature>
<evidence type="ECO:0000313" key="8">
    <source>
        <dbReference type="EMBL" id="OUJ70550.1"/>
    </source>
</evidence>
<evidence type="ECO:0000256" key="2">
    <source>
        <dbReference type="ARBA" id="ARBA00023015"/>
    </source>
</evidence>
<keyword evidence="3" id="KW-0731">Sigma factor</keyword>
<dbReference type="Pfam" id="PF08281">
    <property type="entry name" value="Sigma70_r4_2"/>
    <property type="match status" value="1"/>
</dbReference>
<dbReference type="SUPFAM" id="SSF88659">
    <property type="entry name" value="Sigma3 and sigma4 domains of RNA polymerase sigma factors"/>
    <property type="match status" value="1"/>
</dbReference>
<evidence type="ECO:0000256" key="4">
    <source>
        <dbReference type="ARBA" id="ARBA00023163"/>
    </source>
</evidence>
<dbReference type="Proteomes" id="UP000194873">
    <property type="component" value="Unassembled WGS sequence"/>
</dbReference>